<keyword evidence="6 12" id="KW-0418">Kinase</keyword>
<gene>
    <name evidence="12" type="ORF">SAMN05421791_102204</name>
</gene>
<dbReference type="PANTHER" id="PTHR24421:SF10">
    <property type="entry name" value="NITRATE_NITRITE SENSOR PROTEIN NARQ"/>
    <property type="match status" value="1"/>
</dbReference>
<evidence type="ECO:0000256" key="6">
    <source>
        <dbReference type="ARBA" id="ARBA00022777"/>
    </source>
</evidence>
<evidence type="ECO:0000259" key="11">
    <source>
        <dbReference type="Pfam" id="PF07730"/>
    </source>
</evidence>
<dbReference type="Proteomes" id="UP000199708">
    <property type="component" value="Unassembled WGS sequence"/>
</dbReference>
<keyword evidence="13" id="KW-1185">Reference proteome</keyword>
<evidence type="ECO:0000256" key="4">
    <source>
        <dbReference type="ARBA" id="ARBA00022679"/>
    </source>
</evidence>
<evidence type="ECO:0000256" key="9">
    <source>
        <dbReference type="SAM" id="Phobius"/>
    </source>
</evidence>
<dbReference type="GO" id="GO:0000155">
    <property type="term" value="F:phosphorelay sensor kinase activity"/>
    <property type="evidence" value="ECO:0007669"/>
    <property type="project" value="InterPro"/>
</dbReference>
<name>A0A1G7QSN7_9LACT</name>
<feature type="transmembrane region" description="Helical" evidence="9">
    <location>
        <begin position="105"/>
        <end position="128"/>
    </location>
</feature>
<keyword evidence="8" id="KW-0902">Two-component regulatory system</keyword>
<dbReference type="GO" id="GO:0005524">
    <property type="term" value="F:ATP binding"/>
    <property type="evidence" value="ECO:0007669"/>
    <property type="project" value="UniProtKB-KW"/>
</dbReference>
<evidence type="ECO:0000256" key="5">
    <source>
        <dbReference type="ARBA" id="ARBA00022741"/>
    </source>
</evidence>
<dbReference type="Gene3D" id="3.30.565.10">
    <property type="entry name" value="Histidine kinase-like ATPase, C-terminal domain"/>
    <property type="match status" value="1"/>
</dbReference>
<proteinExistence type="predicted"/>
<dbReference type="OrthoDB" id="9797605at2"/>
<dbReference type="CDD" id="cd16917">
    <property type="entry name" value="HATPase_UhpB-NarQ-NarX-like"/>
    <property type="match status" value="1"/>
</dbReference>
<evidence type="ECO:0000256" key="2">
    <source>
        <dbReference type="ARBA" id="ARBA00012438"/>
    </source>
</evidence>
<feature type="domain" description="Histidine kinase/HSP90-like ATPase" evidence="10">
    <location>
        <begin position="288"/>
        <end position="373"/>
    </location>
</feature>
<keyword evidence="5" id="KW-0547">Nucleotide-binding</keyword>
<evidence type="ECO:0000256" key="8">
    <source>
        <dbReference type="ARBA" id="ARBA00023012"/>
    </source>
</evidence>
<dbReference type="Pfam" id="PF02518">
    <property type="entry name" value="HATPase_c"/>
    <property type="match status" value="1"/>
</dbReference>
<dbReference type="InterPro" id="IPR050482">
    <property type="entry name" value="Sensor_HK_TwoCompSys"/>
</dbReference>
<keyword evidence="9" id="KW-0812">Transmembrane</keyword>
<protein>
    <recommendedName>
        <fullName evidence="2">histidine kinase</fullName>
        <ecNumber evidence="2">2.7.13.3</ecNumber>
    </recommendedName>
</protein>
<evidence type="ECO:0000259" key="10">
    <source>
        <dbReference type="Pfam" id="PF02518"/>
    </source>
</evidence>
<dbReference type="AlphaFoldDB" id="A0A1G7QSN7"/>
<keyword evidence="9" id="KW-1133">Transmembrane helix</keyword>
<evidence type="ECO:0000313" key="13">
    <source>
        <dbReference type="Proteomes" id="UP000199708"/>
    </source>
</evidence>
<dbReference type="Gene3D" id="1.20.5.1930">
    <property type="match status" value="1"/>
</dbReference>
<feature type="transmembrane region" description="Helical" evidence="9">
    <location>
        <begin position="69"/>
        <end position="93"/>
    </location>
</feature>
<dbReference type="EMBL" id="FNCK01000002">
    <property type="protein sequence ID" value="SDG01527.1"/>
    <property type="molecule type" value="Genomic_DNA"/>
</dbReference>
<dbReference type="InterPro" id="IPR003594">
    <property type="entry name" value="HATPase_dom"/>
</dbReference>
<dbReference type="GO" id="GO:0016020">
    <property type="term" value="C:membrane"/>
    <property type="evidence" value="ECO:0007669"/>
    <property type="project" value="InterPro"/>
</dbReference>
<dbReference type="InterPro" id="IPR036890">
    <property type="entry name" value="HATPase_C_sf"/>
</dbReference>
<organism evidence="12 13">
    <name type="scientific">Facklamia miroungae</name>
    <dbReference type="NCBI Taxonomy" id="120956"/>
    <lineage>
        <taxon>Bacteria</taxon>
        <taxon>Bacillati</taxon>
        <taxon>Bacillota</taxon>
        <taxon>Bacilli</taxon>
        <taxon>Lactobacillales</taxon>
        <taxon>Aerococcaceae</taxon>
        <taxon>Facklamia</taxon>
    </lineage>
</organism>
<evidence type="ECO:0000313" key="12">
    <source>
        <dbReference type="EMBL" id="SDG01527.1"/>
    </source>
</evidence>
<keyword evidence="9" id="KW-0472">Membrane</keyword>
<evidence type="ECO:0000256" key="3">
    <source>
        <dbReference type="ARBA" id="ARBA00022553"/>
    </source>
</evidence>
<evidence type="ECO:0000256" key="7">
    <source>
        <dbReference type="ARBA" id="ARBA00022840"/>
    </source>
</evidence>
<accession>A0A1G7QSN7</accession>
<dbReference type="EC" id="2.7.13.3" evidence="2"/>
<evidence type="ECO:0000256" key="1">
    <source>
        <dbReference type="ARBA" id="ARBA00000085"/>
    </source>
</evidence>
<feature type="domain" description="Signal transduction histidine kinase subgroup 3 dimerisation and phosphoacceptor" evidence="11">
    <location>
        <begin position="187"/>
        <end position="246"/>
    </location>
</feature>
<dbReference type="RefSeq" id="WP_090289286.1">
    <property type="nucleotide sequence ID" value="NZ_FNCK01000002.1"/>
</dbReference>
<dbReference type="PANTHER" id="PTHR24421">
    <property type="entry name" value="NITRATE/NITRITE SENSOR PROTEIN NARX-RELATED"/>
    <property type="match status" value="1"/>
</dbReference>
<comment type="catalytic activity">
    <reaction evidence="1">
        <text>ATP + protein L-histidine = ADP + protein N-phospho-L-histidine.</text>
        <dbReference type="EC" id="2.7.13.3"/>
    </reaction>
</comment>
<feature type="transmembrane region" description="Helical" evidence="9">
    <location>
        <begin position="30"/>
        <end position="48"/>
    </location>
</feature>
<dbReference type="GO" id="GO:0046983">
    <property type="term" value="F:protein dimerization activity"/>
    <property type="evidence" value="ECO:0007669"/>
    <property type="project" value="InterPro"/>
</dbReference>
<dbReference type="Pfam" id="PF07730">
    <property type="entry name" value="HisKA_3"/>
    <property type="match status" value="1"/>
</dbReference>
<keyword evidence="3" id="KW-0597">Phosphoprotein</keyword>
<sequence>MSKQEEFSHFILILTLYCYHTDLSTNSYPIIAFCVCLILISIQKILLITLKESEKNKGSFKKNYSIIKLLFIFTIGILIVIDKDLFVFLPAFYFLLELSSKASYFYFFLIPFAALLAGASLEQFLFILGQSYLTSLLNTVIMNNKQFKNKSYHEIDRLRIINENRKHEQETLIKAQDDLIANSILKERSRIINEIHDILGHQLSSAIIQIAALEYVITDQNIKNSLLNLKDTLNSSMNNIRSVIHVEKANSINLKFEIQTLVDQFTKCNIHFTYKNTANFSNQAIHSIVNIIKEALTNINKHSNASYVTLSVQETDKYVILLIVDNGNQIEDFSTCQKGIGLMIMEERVQRLKGNLHIITDNGFRIFIKIPKELNDETNDC</sequence>
<keyword evidence="4" id="KW-0808">Transferase</keyword>
<dbReference type="SUPFAM" id="SSF55874">
    <property type="entry name" value="ATPase domain of HSP90 chaperone/DNA topoisomerase II/histidine kinase"/>
    <property type="match status" value="1"/>
</dbReference>
<reference evidence="12 13" key="1">
    <citation type="submission" date="2016-10" db="EMBL/GenBank/DDBJ databases">
        <authorList>
            <person name="de Groot N.N."/>
        </authorList>
    </citation>
    <scope>NUCLEOTIDE SEQUENCE [LARGE SCALE GENOMIC DNA]</scope>
    <source>
        <strain evidence="12 13">ATCC BAA-466</strain>
    </source>
</reference>
<dbReference type="STRING" id="120956.SAMN05421791_102204"/>
<keyword evidence="7" id="KW-0067">ATP-binding</keyword>
<dbReference type="InterPro" id="IPR011712">
    <property type="entry name" value="Sig_transdc_His_kin_sub3_dim/P"/>
</dbReference>